<feature type="compositionally biased region" description="Basic and acidic residues" evidence="1">
    <location>
        <begin position="73"/>
        <end position="83"/>
    </location>
</feature>
<gene>
    <name evidence="2" type="ORF">HNAJ_LOCUS361</name>
</gene>
<evidence type="ECO:0000313" key="4">
    <source>
        <dbReference type="WBParaSite" id="HNAJ_0000036001-mRNA-1"/>
    </source>
</evidence>
<keyword evidence="3" id="KW-1185">Reference proteome</keyword>
<name>A0A0R3T0L2_RODNA</name>
<organism evidence="4">
    <name type="scientific">Rodentolepis nana</name>
    <name type="common">Dwarf tapeworm</name>
    <name type="synonym">Hymenolepis nana</name>
    <dbReference type="NCBI Taxonomy" id="102285"/>
    <lineage>
        <taxon>Eukaryota</taxon>
        <taxon>Metazoa</taxon>
        <taxon>Spiralia</taxon>
        <taxon>Lophotrochozoa</taxon>
        <taxon>Platyhelminthes</taxon>
        <taxon>Cestoda</taxon>
        <taxon>Eucestoda</taxon>
        <taxon>Cyclophyllidea</taxon>
        <taxon>Hymenolepididae</taxon>
        <taxon>Rodentolepis</taxon>
    </lineage>
</organism>
<evidence type="ECO:0000313" key="3">
    <source>
        <dbReference type="Proteomes" id="UP000278807"/>
    </source>
</evidence>
<dbReference type="AlphaFoldDB" id="A0A0R3T0L2"/>
<sequence>MDAGFSTDLNPPVAPAYYNPRIIGGYTQPYYDPAYPPTIPGRVPVNRNPFPAGTPIAGANPNVPLNPGVFGTYDERSRGGVNP</sequence>
<accession>A0A0R3T0L2</accession>
<evidence type="ECO:0000313" key="2">
    <source>
        <dbReference type="EMBL" id="VDN96220.1"/>
    </source>
</evidence>
<evidence type="ECO:0000256" key="1">
    <source>
        <dbReference type="SAM" id="MobiDB-lite"/>
    </source>
</evidence>
<dbReference type="WBParaSite" id="HNAJ_0000036001-mRNA-1">
    <property type="protein sequence ID" value="HNAJ_0000036001-mRNA-1"/>
    <property type="gene ID" value="HNAJ_0000036001"/>
</dbReference>
<protein>
    <submittedName>
        <fullName evidence="4">Cell wall protein</fullName>
    </submittedName>
</protein>
<dbReference type="Proteomes" id="UP000278807">
    <property type="component" value="Unassembled WGS sequence"/>
</dbReference>
<reference evidence="2 3" key="2">
    <citation type="submission" date="2018-11" db="EMBL/GenBank/DDBJ databases">
        <authorList>
            <consortium name="Pathogen Informatics"/>
        </authorList>
    </citation>
    <scope>NUCLEOTIDE SEQUENCE [LARGE SCALE GENOMIC DNA]</scope>
</reference>
<proteinExistence type="predicted"/>
<reference evidence="4" key="1">
    <citation type="submission" date="2017-02" db="UniProtKB">
        <authorList>
            <consortium name="WormBaseParasite"/>
        </authorList>
    </citation>
    <scope>IDENTIFICATION</scope>
</reference>
<dbReference type="EMBL" id="UZAE01000089">
    <property type="protein sequence ID" value="VDN96220.1"/>
    <property type="molecule type" value="Genomic_DNA"/>
</dbReference>
<feature type="region of interest" description="Disordered" evidence="1">
    <location>
        <begin position="55"/>
        <end position="83"/>
    </location>
</feature>